<evidence type="ECO:0000256" key="1">
    <source>
        <dbReference type="SAM" id="Phobius"/>
    </source>
</evidence>
<organism evidence="2 3">
    <name type="scientific">Oryza meyeriana var. granulata</name>
    <dbReference type="NCBI Taxonomy" id="110450"/>
    <lineage>
        <taxon>Eukaryota</taxon>
        <taxon>Viridiplantae</taxon>
        <taxon>Streptophyta</taxon>
        <taxon>Embryophyta</taxon>
        <taxon>Tracheophyta</taxon>
        <taxon>Spermatophyta</taxon>
        <taxon>Magnoliopsida</taxon>
        <taxon>Liliopsida</taxon>
        <taxon>Poales</taxon>
        <taxon>Poaceae</taxon>
        <taxon>BOP clade</taxon>
        <taxon>Oryzoideae</taxon>
        <taxon>Oryzeae</taxon>
        <taxon>Oryzinae</taxon>
        <taxon>Oryza</taxon>
        <taxon>Oryza meyeriana</taxon>
    </lineage>
</organism>
<name>A0A6G1D643_9ORYZ</name>
<dbReference type="EMBL" id="SPHZ02000007">
    <property type="protein sequence ID" value="KAF0907857.1"/>
    <property type="molecule type" value="Genomic_DNA"/>
</dbReference>
<gene>
    <name evidence="2" type="ORF">E2562_022261</name>
</gene>
<keyword evidence="3" id="KW-1185">Reference proteome</keyword>
<evidence type="ECO:0000313" key="3">
    <source>
        <dbReference type="Proteomes" id="UP000479710"/>
    </source>
</evidence>
<dbReference type="Proteomes" id="UP000479710">
    <property type="component" value="Unassembled WGS sequence"/>
</dbReference>
<reference evidence="2 3" key="1">
    <citation type="submission" date="2019-11" db="EMBL/GenBank/DDBJ databases">
        <title>Whole genome sequence of Oryza granulata.</title>
        <authorList>
            <person name="Li W."/>
        </authorList>
    </citation>
    <scope>NUCLEOTIDE SEQUENCE [LARGE SCALE GENOMIC DNA]</scope>
    <source>
        <strain evidence="3">cv. Menghai</strain>
        <tissue evidence="2">Leaf</tissue>
    </source>
</reference>
<feature type="transmembrane region" description="Helical" evidence="1">
    <location>
        <begin position="88"/>
        <end position="110"/>
    </location>
</feature>
<keyword evidence="1" id="KW-0812">Transmembrane</keyword>
<proteinExistence type="predicted"/>
<feature type="transmembrane region" description="Helical" evidence="1">
    <location>
        <begin position="59"/>
        <end position="82"/>
    </location>
</feature>
<protein>
    <submittedName>
        <fullName evidence="2">Uncharacterized protein</fullName>
    </submittedName>
</protein>
<comment type="caution">
    <text evidence="2">The sequence shown here is derived from an EMBL/GenBank/DDBJ whole genome shotgun (WGS) entry which is preliminary data.</text>
</comment>
<dbReference type="OrthoDB" id="10546953at2759"/>
<sequence>MQTTAAESDLVCSLLEEGRAGPAARAPPRITADVAVALPQHGRDGHRYNPIHALAGMRAAVWFFNTVALVLLGIVAVKLVPLCKTTQQVFICILSVLICFGMLVMGYCMIKITKDDIKAMEASR</sequence>
<dbReference type="AlphaFoldDB" id="A0A6G1D643"/>
<keyword evidence="1" id="KW-0472">Membrane</keyword>
<keyword evidence="1" id="KW-1133">Transmembrane helix</keyword>
<accession>A0A6G1D643</accession>
<evidence type="ECO:0000313" key="2">
    <source>
        <dbReference type="EMBL" id="KAF0907857.1"/>
    </source>
</evidence>